<keyword evidence="4" id="KW-1185">Reference proteome</keyword>
<feature type="coiled-coil region" evidence="1">
    <location>
        <begin position="248"/>
        <end position="353"/>
    </location>
</feature>
<evidence type="ECO:0000313" key="4">
    <source>
        <dbReference type="Proteomes" id="UP000812966"/>
    </source>
</evidence>
<keyword evidence="1" id="KW-0175">Coiled coil</keyword>
<reference evidence="3" key="1">
    <citation type="submission" date="2020-04" db="EMBL/GenBank/DDBJ databases">
        <title>Analysis of mating type loci in Filobasidium floriforme.</title>
        <authorList>
            <person name="Nowrousian M."/>
        </authorList>
    </citation>
    <scope>NUCLEOTIDE SEQUENCE</scope>
    <source>
        <strain evidence="3">CBS 6242</strain>
    </source>
</reference>
<feature type="compositionally biased region" description="Acidic residues" evidence="2">
    <location>
        <begin position="614"/>
        <end position="632"/>
    </location>
</feature>
<gene>
    <name evidence="3" type="ORF">FFLO_06907</name>
</gene>
<feature type="coiled-coil region" evidence="1">
    <location>
        <begin position="107"/>
        <end position="189"/>
    </location>
</feature>
<sequence>MSKIGRRLRKDKLVKRGSRAVTDLCKLAGTLRGKGKLDELYQKPAGHDPEFTNGRAAFFVPAIYRDESIPFPWLSLAQIKVQLTERSGPALREHLEGFVKTWEQQQAARLRSDLAIAEQKRDQYKNELDNLRISEQSSVSIRQYTRVVDDLEAKLGQTKQSRDDANCELANLKKRYEEATKRLREAVENNQPGRAAVPADQPPRAAVPVDSRRAGQAAVPVDSRRAAVPVDSCRAGQAAVPVDIAKTLKDRDTELAAVKKQLDKTTEEFQSVIKELKHSKESLEAELQSARAEIEEKRERLQDGLKIIDELNEKGKKVDEQDAAMRTHLEARIKTLTDAKVGLERDLQRAKSEIKRLTPNETQRKAEVDRYNNMVNQSATAESRLIQVEEYCADITSALKKLGIDASTSAAASHGMQLLKDRLAAADQYRTDLESTLKELDIDATSADAAKLGLRQMKAGHIQTENSLRATEAQLQKLLEKDQMTLAEATQVDPKPAAQPTSPVDNLAAPDYQDDHHTPDSVLYALMEIADQMQHGPAAYKQGLKRLTKLADIAPLHIIDAKKQKEIGLAGLEGYVYETAQRESYDEDPDICRLMIKMGHALRLRDKKIQIEKDGEDVDSDDHTEAEDDDDEAMNHLRPSPIRLFDESLRPGFPTTGMLAKTLRHLLTGPADNITKSGPGLYLLCDTPTCIEDGDVLGQVAVLLLTARSDDDKPRPADININPALSSSTILAGLSVGCRAC</sequence>
<proteinExistence type="predicted"/>
<accession>A0A8K0NMK7</accession>
<name>A0A8K0NMK7_9TREE</name>
<evidence type="ECO:0000313" key="3">
    <source>
        <dbReference type="EMBL" id="KAG7527470.1"/>
    </source>
</evidence>
<protein>
    <submittedName>
        <fullName evidence="3">Uncharacterized protein</fullName>
    </submittedName>
</protein>
<evidence type="ECO:0000256" key="2">
    <source>
        <dbReference type="SAM" id="MobiDB-lite"/>
    </source>
</evidence>
<dbReference type="AlphaFoldDB" id="A0A8K0NMK7"/>
<dbReference type="EMBL" id="JABELV010000282">
    <property type="protein sequence ID" value="KAG7527470.1"/>
    <property type="molecule type" value="Genomic_DNA"/>
</dbReference>
<feature type="region of interest" description="Disordered" evidence="2">
    <location>
        <begin position="190"/>
        <end position="220"/>
    </location>
</feature>
<dbReference type="Proteomes" id="UP000812966">
    <property type="component" value="Unassembled WGS sequence"/>
</dbReference>
<evidence type="ECO:0000256" key="1">
    <source>
        <dbReference type="SAM" id="Coils"/>
    </source>
</evidence>
<feature type="region of interest" description="Disordered" evidence="2">
    <location>
        <begin position="490"/>
        <end position="515"/>
    </location>
</feature>
<comment type="caution">
    <text evidence="3">The sequence shown here is derived from an EMBL/GenBank/DDBJ whole genome shotgun (WGS) entry which is preliminary data.</text>
</comment>
<organism evidence="3 4">
    <name type="scientific">Filobasidium floriforme</name>
    <dbReference type="NCBI Taxonomy" id="5210"/>
    <lineage>
        <taxon>Eukaryota</taxon>
        <taxon>Fungi</taxon>
        <taxon>Dikarya</taxon>
        <taxon>Basidiomycota</taxon>
        <taxon>Agaricomycotina</taxon>
        <taxon>Tremellomycetes</taxon>
        <taxon>Filobasidiales</taxon>
        <taxon>Filobasidiaceae</taxon>
        <taxon>Filobasidium</taxon>
    </lineage>
</organism>
<feature type="region of interest" description="Disordered" evidence="2">
    <location>
        <begin position="613"/>
        <end position="636"/>
    </location>
</feature>